<dbReference type="InterPro" id="IPR050659">
    <property type="entry name" value="Peptidase_M24B"/>
</dbReference>
<comment type="caution">
    <text evidence="3">The sequence shown here is derived from an EMBL/GenBank/DDBJ whole genome shotgun (WGS) entry which is preliminary data.</text>
</comment>
<dbReference type="Proteomes" id="UP000784128">
    <property type="component" value="Unassembled WGS sequence"/>
</dbReference>
<dbReference type="PANTHER" id="PTHR46112">
    <property type="entry name" value="AMINOPEPTIDASE"/>
    <property type="match status" value="1"/>
</dbReference>
<dbReference type="CDD" id="cd01066">
    <property type="entry name" value="APP_MetAP"/>
    <property type="match status" value="1"/>
</dbReference>
<dbReference type="InterPro" id="IPR000587">
    <property type="entry name" value="Creatinase_N"/>
</dbReference>
<dbReference type="SUPFAM" id="SSF55920">
    <property type="entry name" value="Creatinase/aminopeptidase"/>
    <property type="match status" value="1"/>
</dbReference>
<dbReference type="Pfam" id="PF00557">
    <property type="entry name" value="Peptidase_M24"/>
    <property type="match status" value="1"/>
</dbReference>
<dbReference type="InterPro" id="IPR029149">
    <property type="entry name" value="Creatin/AminoP/Spt16_N"/>
</dbReference>
<name>A0ABS5U453_9BACT</name>
<organism evidence="3 4">
    <name type="scientific">Pelotalea chapellei</name>
    <dbReference type="NCBI Taxonomy" id="44671"/>
    <lineage>
        <taxon>Bacteria</taxon>
        <taxon>Pseudomonadati</taxon>
        <taxon>Thermodesulfobacteriota</taxon>
        <taxon>Desulfuromonadia</taxon>
        <taxon>Geobacterales</taxon>
        <taxon>Geobacteraceae</taxon>
        <taxon>Pelotalea</taxon>
    </lineage>
</organism>
<dbReference type="SUPFAM" id="SSF53092">
    <property type="entry name" value="Creatinase/prolidase N-terminal domain"/>
    <property type="match status" value="1"/>
</dbReference>
<feature type="domain" description="Peptidase M24" evidence="1">
    <location>
        <begin position="145"/>
        <end position="379"/>
    </location>
</feature>
<evidence type="ECO:0000313" key="4">
    <source>
        <dbReference type="Proteomes" id="UP000784128"/>
    </source>
</evidence>
<proteinExistence type="predicted"/>
<keyword evidence="4" id="KW-1185">Reference proteome</keyword>
<protein>
    <submittedName>
        <fullName evidence="3">Xaa-Pro peptidase family protein</fullName>
    </submittedName>
</protein>
<dbReference type="Pfam" id="PF01321">
    <property type="entry name" value="Creatinase_N"/>
    <property type="match status" value="1"/>
</dbReference>
<reference evidence="3 4" key="1">
    <citation type="submission" date="2021-05" db="EMBL/GenBank/DDBJ databases">
        <title>The draft genome of Geobacter chapellei DSM 13688.</title>
        <authorList>
            <person name="Xu Z."/>
            <person name="Masuda Y."/>
            <person name="Itoh H."/>
            <person name="Senoo K."/>
        </authorList>
    </citation>
    <scope>NUCLEOTIDE SEQUENCE [LARGE SCALE GENOMIC DNA]</scope>
    <source>
        <strain evidence="3 4">DSM 13688</strain>
    </source>
</reference>
<evidence type="ECO:0000259" key="2">
    <source>
        <dbReference type="Pfam" id="PF01321"/>
    </source>
</evidence>
<dbReference type="InterPro" id="IPR000994">
    <property type="entry name" value="Pept_M24"/>
</dbReference>
<sequence>MRLTPATELEYRCSTLQKYMIEASIDAVIIIQNADLFYFTGTIQSGNLYIPAQGQPLYMVRKDWGRARMESGLRDVVPFRSMKDIPGVLADHGYAVPQRIGFELDVLPVNFFDRYRQVFSEAEYVDATPLIRKVRMIKSHYEIHLMQDAADQVDKVYRRVHEVLRVGMTDLDLAAELEFIARKNGHQGLVRMRGFNSELLFGHVFSGTDSAVPSYSDTPLGGLGCTPSFGQGAGLKRIEANEPLIVDFAGCVDGYLVDQTRVFAIGGLSERLCKGYDDMLKVQERMKELVQPGTPWGVVYDECLSLAERMGYADAFMGGSGSQVSFIGHGLGIEIDEYPFIARGFHSMTLEVGMAFAFEPKLVFPGEGAVGIENTFYISNEGLKQLTHSNEKISILMP</sequence>
<dbReference type="InterPro" id="IPR036005">
    <property type="entry name" value="Creatinase/aminopeptidase-like"/>
</dbReference>
<dbReference type="PANTHER" id="PTHR46112:SF2">
    <property type="entry name" value="XAA-PRO AMINOPEPTIDASE P-RELATED"/>
    <property type="match status" value="1"/>
</dbReference>
<feature type="domain" description="Creatinase N-terminal" evidence="2">
    <location>
        <begin position="12"/>
        <end position="137"/>
    </location>
</feature>
<dbReference type="Gene3D" id="3.90.230.10">
    <property type="entry name" value="Creatinase/methionine aminopeptidase superfamily"/>
    <property type="match status" value="1"/>
</dbReference>
<dbReference type="EMBL" id="JAHDYS010000001">
    <property type="protein sequence ID" value="MBT1070424.1"/>
    <property type="molecule type" value="Genomic_DNA"/>
</dbReference>
<evidence type="ECO:0000313" key="3">
    <source>
        <dbReference type="EMBL" id="MBT1070424.1"/>
    </source>
</evidence>
<dbReference type="Gene3D" id="3.40.350.10">
    <property type="entry name" value="Creatinase/prolidase N-terminal domain"/>
    <property type="match status" value="1"/>
</dbReference>
<gene>
    <name evidence="3" type="ORF">KJB30_01370</name>
</gene>
<dbReference type="RefSeq" id="WP_214296125.1">
    <property type="nucleotide sequence ID" value="NZ_JAHDYS010000001.1"/>
</dbReference>
<accession>A0ABS5U453</accession>
<evidence type="ECO:0000259" key="1">
    <source>
        <dbReference type="Pfam" id="PF00557"/>
    </source>
</evidence>